<gene>
    <name evidence="5" type="ORF">O6P43_033994</name>
</gene>
<evidence type="ECO:0000256" key="1">
    <source>
        <dbReference type="ARBA" id="ARBA00022723"/>
    </source>
</evidence>
<evidence type="ECO:0000256" key="2">
    <source>
        <dbReference type="ARBA" id="ARBA00022896"/>
    </source>
</evidence>
<dbReference type="AlphaFoldDB" id="A0AAD7KRY1"/>
<name>A0AAD7KRY1_QUISA</name>
<keyword evidence="3" id="KW-0408">Iron</keyword>
<feature type="domain" description="Non-haem dioxygenase N-terminal" evidence="4">
    <location>
        <begin position="55"/>
        <end position="119"/>
    </location>
</feature>
<dbReference type="KEGG" id="qsa:O6P43_033994"/>
<evidence type="ECO:0000259" key="4">
    <source>
        <dbReference type="Pfam" id="PF14226"/>
    </source>
</evidence>
<keyword evidence="1" id="KW-0479">Metal-binding</keyword>
<keyword evidence="6" id="KW-1185">Reference proteome</keyword>
<dbReference type="InterPro" id="IPR026992">
    <property type="entry name" value="DIOX_N"/>
</dbReference>
<proteinExistence type="predicted"/>
<dbReference type="SUPFAM" id="SSF51197">
    <property type="entry name" value="Clavaminate synthase-like"/>
    <property type="match status" value="1"/>
</dbReference>
<dbReference type="Pfam" id="PF14226">
    <property type="entry name" value="DIOX_N"/>
    <property type="match status" value="1"/>
</dbReference>
<dbReference type="Gene3D" id="2.60.120.330">
    <property type="entry name" value="B-lactam Antibiotic, Isopenicillin N Synthase, Chain"/>
    <property type="match status" value="1"/>
</dbReference>
<dbReference type="GO" id="GO:0046872">
    <property type="term" value="F:metal ion binding"/>
    <property type="evidence" value="ECO:0007669"/>
    <property type="project" value="UniProtKB-KW"/>
</dbReference>
<comment type="caution">
    <text evidence="5">The sequence shown here is derived from an EMBL/GenBank/DDBJ whole genome shotgun (WGS) entry which is preliminary data.</text>
</comment>
<dbReference type="EMBL" id="JARAOO010000014">
    <property type="protein sequence ID" value="KAJ7944629.1"/>
    <property type="molecule type" value="Genomic_DNA"/>
</dbReference>
<dbReference type="Proteomes" id="UP001163823">
    <property type="component" value="Chromosome 14"/>
</dbReference>
<evidence type="ECO:0000256" key="3">
    <source>
        <dbReference type="ARBA" id="ARBA00023004"/>
    </source>
</evidence>
<evidence type="ECO:0000313" key="5">
    <source>
        <dbReference type="EMBL" id="KAJ7944629.1"/>
    </source>
</evidence>
<keyword evidence="2" id="KW-0847">Vitamin C</keyword>
<dbReference type="InterPro" id="IPR027443">
    <property type="entry name" value="IPNS-like_sf"/>
</dbReference>
<accession>A0AAD7KRY1</accession>
<dbReference type="PANTHER" id="PTHR47991">
    <property type="entry name" value="OXOGLUTARATE/IRON-DEPENDENT DIOXYGENASE"/>
    <property type="match status" value="1"/>
</dbReference>
<sequence>MESEMLSKKEFGGSLPVENVQALASRSNLKEIPTRHLRPKLEFEEVSVNEILHAPVIDMTKLRANETSYQDELAKLHLACKDWGFFQLINHGVSEEVIEKMKIETQEFFKLSMEEKSPYA</sequence>
<dbReference type="InterPro" id="IPR050295">
    <property type="entry name" value="Plant_2OG-oxidoreductases"/>
</dbReference>
<organism evidence="5 6">
    <name type="scientific">Quillaja saponaria</name>
    <name type="common">Soap bark tree</name>
    <dbReference type="NCBI Taxonomy" id="32244"/>
    <lineage>
        <taxon>Eukaryota</taxon>
        <taxon>Viridiplantae</taxon>
        <taxon>Streptophyta</taxon>
        <taxon>Embryophyta</taxon>
        <taxon>Tracheophyta</taxon>
        <taxon>Spermatophyta</taxon>
        <taxon>Magnoliopsida</taxon>
        <taxon>eudicotyledons</taxon>
        <taxon>Gunneridae</taxon>
        <taxon>Pentapetalae</taxon>
        <taxon>rosids</taxon>
        <taxon>fabids</taxon>
        <taxon>Fabales</taxon>
        <taxon>Quillajaceae</taxon>
        <taxon>Quillaja</taxon>
    </lineage>
</organism>
<evidence type="ECO:0000313" key="6">
    <source>
        <dbReference type="Proteomes" id="UP001163823"/>
    </source>
</evidence>
<reference evidence="5" key="1">
    <citation type="journal article" date="2023" name="Science">
        <title>Elucidation of the pathway for biosynthesis of saponin adjuvants from the soapbark tree.</title>
        <authorList>
            <person name="Reed J."/>
            <person name="Orme A."/>
            <person name="El-Demerdash A."/>
            <person name="Owen C."/>
            <person name="Martin L.B.B."/>
            <person name="Misra R.C."/>
            <person name="Kikuchi S."/>
            <person name="Rejzek M."/>
            <person name="Martin A.C."/>
            <person name="Harkess A."/>
            <person name="Leebens-Mack J."/>
            <person name="Louveau T."/>
            <person name="Stephenson M.J."/>
            <person name="Osbourn A."/>
        </authorList>
    </citation>
    <scope>NUCLEOTIDE SEQUENCE</scope>
    <source>
        <strain evidence="5">S10</strain>
    </source>
</reference>
<protein>
    <submittedName>
        <fullName evidence="5">2-oxoglutarate (2OG) and Fe(II)-dependent oxygenase superfamily protein</fullName>
    </submittedName>
</protein>
<dbReference type="GO" id="GO:0031418">
    <property type="term" value="F:L-ascorbic acid binding"/>
    <property type="evidence" value="ECO:0007669"/>
    <property type="project" value="UniProtKB-KW"/>
</dbReference>